<keyword evidence="3" id="KW-1185">Reference proteome</keyword>
<protein>
    <submittedName>
        <fullName evidence="2">Nitrate/nitrite transporter NrtS</fullName>
    </submittedName>
</protein>
<name>A0A9E8ZGE7_9CYAN</name>
<proteinExistence type="predicted"/>
<dbReference type="NCBIfam" id="NF038050">
    <property type="entry name" value="NrtS"/>
    <property type="match status" value="1"/>
</dbReference>
<dbReference type="AlphaFoldDB" id="A0A9E8ZGE7"/>
<keyword evidence="1" id="KW-0472">Membrane</keyword>
<organism evidence="2 3">
    <name type="scientific">Thermocoleostomius sinensis A174</name>
    <dbReference type="NCBI Taxonomy" id="2016057"/>
    <lineage>
        <taxon>Bacteria</taxon>
        <taxon>Bacillati</taxon>
        <taxon>Cyanobacteriota</taxon>
        <taxon>Cyanophyceae</taxon>
        <taxon>Oculatellales</taxon>
        <taxon>Oculatellaceae</taxon>
        <taxon>Thermocoleostomius</taxon>
    </lineage>
</organism>
<feature type="transmembrane region" description="Helical" evidence="1">
    <location>
        <begin position="39"/>
        <end position="60"/>
    </location>
</feature>
<keyword evidence="1" id="KW-1133">Transmembrane helix</keyword>
<accession>A0A9E8ZGE7</accession>
<dbReference type="KEGG" id="tsin:OXH18_01685"/>
<evidence type="ECO:0000256" key="1">
    <source>
        <dbReference type="SAM" id="Phobius"/>
    </source>
</evidence>
<evidence type="ECO:0000313" key="3">
    <source>
        <dbReference type="Proteomes" id="UP001163152"/>
    </source>
</evidence>
<evidence type="ECO:0000313" key="2">
    <source>
        <dbReference type="EMBL" id="WAL60735.1"/>
    </source>
</evidence>
<reference evidence="2" key="1">
    <citation type="submission" date="2022-12" db="EMBL/GenBank/DDBJ databases">
        <title>Polyphasic identification of a Novel Hot-Spring Cyanobacterium Ocullathermofonsia sinensis gen nov. sp. nov. and Genomic Insights on its Adaptations to the Thermal Habitat.</title>
        <authorList>
            <person name="Daroch M."/>
            <person name="Tang J."/>
            <person name="Jiang Y."/>
        </authorList>
    </citation>
    <scope>NUCLEOTIDE SEQUENCE</scope>
    <source>
        <strain evidence="2">PKUAC-SCTA174</strain>
    </source>
</reference>
<dbReference type="EMBL" id="CP113797">
    <property type="protein sequence ID" value="WAL60735.1"/>
    <property type="molecule type" value="Genomic_DNA"/>
</dbReference>
<dbReference type="RefSeq" id="WP_268610695.1">
    <property type="nucleotide sequence ID" value="NZ_CP113797.1"/>
</dbReference>
<sequence length="94" mass="10404">MTSTSGLYNFQDVCGWDKGMKQMRGYLASLSDPKLAKTAVRVSLVIGSLLFTINHGMALVKGKMTKERWISACLTYLVPYAVSIHGQFTARSQQ</sequence>
<dbReference type="InterPro" id="IPR047700">
    <property type="entry name" value="NrtS-like"/>
</dbReference>
<dbReference type="Proteomes" id="UP001163152">
    <property type="component" value="Chromosome"/>
</dbReference>
<keyword evidence="1" id="KW-0812">Transmembrane</keyword>
<gene>
    <name evidence="2" type="primary">nrtS</name>
    <name evidence="2" type="ORF">OXH18_01685</name>
</gene>